<dbReference type="Pfam" id="PF00512">
    <property type="entry name" value="HisKA"/>
    <property type="match status" value="1"/>
</dbReference>
<keyword evidence="7 12" id="KW-0418">Kinase</keyword>
<dbReference type="SUPFAM" id="SSF55874">
    <property type="entry name" value="ATPase domain of HSP90 chaperone/DNA topoisomerase II/histidine kinase"/>
    <property type="match status" value="1"/>
</dbReference>
<feature type="domain" description="Histidine kinase" evidence="11">
    <location>
        <begin position="261"/>
        <end position="482"/>
    </location>
</feature>
<dbReference type="PROSITE" id="PS50109">
    <property type="entry name" value="HIS_KIN"/>
    <property type="match status" value="1"/>
</dbReference>
<dbReference type="PANTHER" id="PTHR43711:SF1">
    <property type="entry name" value="HISTIDINE KINASE 1"/>
    <property type="match status" value="1"/>
</dbReference>
<comment type="catalytic activity">
    <reaction evidence="1">
        <text>ATP + protein L-histidine = ADP + protein N-phospho-L-histidine.</text>
        <dbReference type="EC" id="2.7.13.3"/>
    </reaction>
</comment>
<dbReference type="SMART" id="SM00388">
    <property type="entry name" value="HisKA"/>
    <property type="match status" value="1"/>
</dbReference>
<dbReference type="EMBL" id="JABAGR010000002">
    <property type="protein sequence ID" value="NMF25294.1"/>
    <property type="molecule type" value="Genomic_DNA"/>
</dbReference>
<evidence type="ECO:0000256" key="10">
    <source>
        <dbReference type="SAM" id="Phobius"/>
    </source>
</evidence>
<reference evidence="12 13" key="1">
    <citation type="submission" date="2020-04" db="EMBL/GenBank/DDBJ databases">
        <authorList>
            <person name="Hitch T.C.A."/>
            <person name="Wylensek D."/>
            <person name="Clavel T."/>
        </authorList>
    </citation>
    <scope>NUCLEOTIDE SEQUENCE [LARGE SCALE GENOMIC DNA]</scope>
    <source>
        <strain evidence="12 13">105184</strain>
    </source>
</reference>
<dbReference type="GO" id="GO:0000155">
    <property type="term" value="F:phosphorelay sensor kinase activity"/>
    <property type="evidence" value="ECO:0007669"/>
    <property type="project" value="InterPro"/>
</dbReference>
<dbReference type="InterPro" id="IPR036890">
    <property type="entry name" value="HATPase_C_sf"/>
</dbReference>
<dbReference type="InterPro" id="IPR050736">
    <property type="entry name" value="Sensor_HK_Regulatory"/>
</dbReference>
<keyword evidence="8" id="KW-0902">Two-component regulatory system</keyword>
<comment type="subcellular location">
    <subcellularLocation>
        <location evidence="3">Cell membrane</location>
    </subcellularLocation>
</comment>
<dbReference type="FunFam" id="3.30.565.10:FF:000006">
    <property type="entry name" value="Sensor histidine kinase WalK"/>
    <property type="match status" value="1"/>
</dbReference>
<evidence type="ECO:0000313" key="13">
    <source>
        <dbReference type="Proteomes" id="UP000565613"/>
    </source>
</evidence>
<proteinExistence type="predicted"/>
<dbReference type="GO" id="GO:0005886">
    <property type="term" value="C:plasma membrane"/>
    <property type="evidence" value="ECO:0007669"/>
    <property type="project" value="UniProtKB-SubCell"/>
</dbReference>
<evidence type="ECO:0000256" key="8">
    <source>
        <dbReference type="ARBA" id="ARBA00023012"/>
    </source>
</evidence>
<dbReference type="GO" id="GO:0005509">
    <property type="term" value="F:calcium ion binding"/>
    <property type="evidence" value="ECO:0007669"/>
    <property type="project" value="UniProtKB-ARBA"/>
</dbReference>
<dbReference type="InterPro" id="IPR003661">
    <property type="entry name" value="HisK_dim/P_dom"/>
</dbReference>
<dbReference type="InterPro" id="IPR004358">
    <property type="entry name" value="Sig_transdc_His_kin-like_C"/>
</dbReference>
<dbReference type="InterPro" id="IPR005467">
    <property type="entry name" value="His_kinase_dom"/>
</dbReference>
<dbReference type="FunFam" id="1.10.287.130:FF:000001">
    <property type="entry name" value="Two-component sensor histidine kinase"/>
    <property type="match status" value="1"/>
</dbReference>
<keyword evidence="5" id="KW-0597">Phosphoprotein</keyword>
<evidence type="ECO:0000256" key="9">
    <source>
        <dbReference type="ARBA" id="ARBA00023136"/>
    </source>
</evidence>
<dbReference type="Pfam" id="PF02518">
    <property type="entry name" value="HATPase_c"/>
    <property type="match status" value="1"/>
</dbReference>
<evidence type="ECO:0000256" key="1">
    <source>
        <dbReference type="ARBA" id="ARBA00000085"/>
    </source>
</evidence>
<dbReference type="Gene3D" id="1.10.287.130">
    <property type="match status" value="1"/>
</dbReference>
<dbReference type="PRINTS" id="PR00344">
    <property type="entry name" value="BCTRLSENSOR"/>
</dbReference>
<dbReference type="InterPro" id="IPR003594">
    <property type="entry name" value="HATPase_dom"/>
</dbReference>
<dbReference type="Gene3D" id="3.30.565.10">
    <property type="entry name" value="Histidine kinase-like ATPase, C-terminal domain"/>
    <property type="match status" value="1"/>
</dbReference>
<evidence type="ECO:0000313" key="12">
    <source>
        <dbReference type="EMBL" id="NMF25294.1"/>
    </source>
</evidence>
<dbReference type="PANTHER" id="PTHR43711">
    <property type="entry name" value="TWO-COMPONENT HISTIDINE KINASE"/>
    <property type="match status" value="1"/>
</dbReference>
<keyword evidence="6" id="KW-0808">Transferase</keyword>
<evidence type="ECO:0000259" key="11">
    <source>
        <dbReference type="PROSITE" id="PS50109"/>
    </source>
</evidence>
<dbReference type="SMART" id="SM00387">
    <property type="entry name" value="HATPase_c"/>
    <property type="match status" value="1"/>
</dbReference>
<feature type="transmembrane region" description="Helical" evidence="10">
    <location>
        <begin position="181"/>
        <end position="198"/>
    </location>
</feature>
<dbReference type="InterPro" id="IPR036097">
    <property type="entry name" value="HisK_dim/P_sf"/>
</dbReference>
<gene>
    <name evidence="12" type="ORF">HF885_02375</name>
</gene>
<dbReference type="Proteomes" id="UP000565613">
    <property type="component" value="Unassembled WGS sequence"/>
</dbReference>
<evidence type="ECO:0000256" key="7">
    <source>
        <dbReference type="ARBA" id="ARBA00022777"/>
    </source>
</evidence>
<dbReference type="SUPFAM" id="SSF47384">
    <property type="entry name" value="Homodimeric domain of signal transducing histidine kinase"/>
    <property type="match status" value="1"/>
</dbReference>
<name>A0A7X9T9F7_9ACTN</name>
<protein>
    <recommendedName>
        <fullName evidence="4">histidine kinase</fullName>
        <ecNumber evidence="4">2.7.13.3</ecNumber>
    </recommendedName>
</protein>
<comment type="caution">
    <text evidence="12">The sequence shown here is derived from an EMBL/GenBank/DDBJ whole genome shotgun (WGS) entry which is preliminary data.</text>
</comment>
<keyword evidence="9 10" id="KW-0472">Membrane</keyword>
<organism evidence="12 13">
    <name type="scientific">Parafannyhessea umbonata</name>
    <dbReference type="NCBI Taxonomy" id="604330"/>
    <lineage>
        <taxon>Bacteria</taxon>
        <taxon>Bacillati</taxon>
        <taxon>Actinomycetota</taxon>
        <taxon>Coriobacteriia</taxon>
        <taxon>Coriobacteriales</taxon>
        <taxon>Atopobiaceae</taxon>
        <taxon>Parafannyhessea</taxon>
    </lineage>
</organism>
<accession>A0A7X9T9F7</accession>
<feature type="transmembrane region" description="Helical" evidence="10">
    <location>
        <begin position="30"/>
        <end position="53"/>
    </location>
</feature>
<evidence type="ECO:0000256" key="5">
    <source>
        <dbReference type="ARBA" id="ARBA00022553"/>
    </source>
</evidence>
<dbReference type="AlphaFoldDB" id="A0A7X9T9F7"/>
<evidence type="ECO:0000256" key="4">
    <source>
        <dbReference type="ARBA" id="ARBA00012438"/>
    </source>
</evidence>
<evidence type="ECO:0000256" key="3">
    <source>
        <dbReference type="ARBA" id="ARBA00004236"/>
    </source>
</evidence>
<keyword evidence="10" id="KW-0812">Transmembrane</keyword>
<comment type="cofactor">
    <cofactor evidence="2">
        <name>a divalent metal cation</name>
        <dbReference type="ChEBI" id="CHEBI:60240"/>
    </cofactor>
</comment>
<dbReference type="CDD" id="cd00075">
    <property type="entry name" value="HATPase"/>
    <property type="match status" value="1"/>
</dbReference>
<evidence type="ECO:0000256" key="2">
    <source>
        <dbReference type="ARBA" id="ARBA00001968"/>
    </source>
</evidence>
<sequence>MAVGMVGFRLTRTSAEGDGAHGGASLSRRIFLALAGVCVAACLLVSLASAYIYQRSVVEDASAGLRRECEAVSSTLNETARSGRSESAVLRGLDLGEVRATLVAKDGTVLYDSLVSASSLPNHRSRPEVAAALRDGSGSSERDSATVGYVSIYQAQRLDSGSVLRLSEDRDGIMRVIANDLWFVIGTVVVVVGVSWVVSRSLARRFVQPILAIDTASGNAVSPYEELDPLVRRLNEQQVELKARMDRIVDADVMRQEFTANVTHELKTPIASISGASELLRDGFVRPEDVRDFAGRIYDDAQRLSSLVSDILMLSKMDESERVGDQALFGEPQDVDLLSVAQDVVDRLKDRARKANVTLHVQGANVRVSGYPRLLDELVKNLCDNAIRYNRTGGSVHVFVLPVNGMPTLRVTDTGVGIAPEDQPKVFERFYRVDKSRSRASGGTGLGLAIVKHAAALHGATIDLESELGRGTTITVTFPGEDG</sequence>
<dbReference type="CDD" id="cd00082">
    <property type="entry name" value="HisKA"/>
    <property type="match status" value="1"/>
</dbReference>
<dbReference type="EC" id="2.7.13.3" evidence="4"/>
<evidence type="ECO:0000256" key="6">
    <source>
        <dbReference type="ARBA" id="ARBA00022679"/>
    </source>
</evidence>
<keyword evidence="10" id="KW-1133">Transmembrane helix</keyword>